<gene>
    <name evidence="3" type="ORF">ABZ568_00535</name>
</gene>
<reference evidence="3 4" key="1">
    <citation type="submission" date="2024-06" db="EMBL/GenBank/DDBJ databases">
        <title>The Natural Products Discovery Center: Release of the First 8490 Sequenced Strains for Exploring Actinobacteria Biosynthetic Diversity.</title>
        <authorList>
            <person name="Kalkreuter E."/>
            <person name="Kautsar S.A."/>
            <person name="Yang D."/>
            <person name="Bader C.D."/>
            <person name="Teijaro C.N."/>
            <person name="Fluegel L."/>
            <person name="Davis C.M."/>
            <person name="Simpson J.R."/>
            <person name="Lauterbach L."/>
            <person name="Steele A.D."/>
            <person name="Gui C."/>
            <person name="Meng S."/>
            <person name="Li G."/>
            <person name="Viehrig K."/>
            <person name="Ye F."/>
            <person name="Su P."/>
            <person name="Kiefer A.F."/>
            <person name="Nichols A."/>
            <person name="Cepeda A.J."/>
            <person name="Yan W."/>
            <person name="Fan B."/>
            <person name="Jiang Y."/>
            <person name="Adhikari A."/>
            <person name="Zheng C.-J."/>
            <person name="Schuster L."/>
            <person name="Cowan T.M."/>
            <person name="Smanski M.J."/>
            <person name="Chevrette M.G."/>
            <person name="De Carvalho L.P.S."/>
            <person name="Shen B."/>
        </authorList>
    </citation>
    <scope>NUCLEOTIDE SEQUENCE [LARGE SCALE GENOMIC DNA]</scope>
    <source>
        <strain evidence="3 4">NPDC019583</strain>
    </source>
</reference>
<accession>A0ABV2XLR6</accession>
<feature type="compositionally biased region" description="Basic and acidic residues" evidence="1">
    <location>
        <begin position="485"/>
        <end position="494"/>
    </location>
</feature>
<dbReference type="Pfam" id="PF16289">
    <property type="entry name" value="PIN_12"/>
    <property type="match status" value="1"/>
</dbReference>
<dbReference type="Proteomes" id="UP001550603">
    <property type="component" value="Unassembled WGS sequence"/>
</dbReference>
<evidence type="ECO:0000313" key="4">
    <source>
        <dbReference type="Proteomes" id="UP001550603"/>
    </source>
</evidence>
<protein>
    <submittedName>
        <fullName evidence="3">PIN domain-containing protein</fullName>
    </submittedName>
</protein>
<evidence type="ECO:0000313" key="3">
    <source>
        <dbReference type="EMBL" id="MEU2264947.1"/>
    </source>
</evidence>
<comment type="caution">
    <text evidence="3">The sequence shown here is derived from an EMBL/GenBank/DDBJ whole genome shotgun (WGS) entry which is preliminary data.</text>
</comment>
<dbReference type="InterPro" id="IPR032557">
    <property type="entry name" value="DUF4935"/>
</dbReference>
<feature type="region of interest" description="Disordered" evidence="1">
    <location>
        <begin position="446"/>
        <end position="494"/>
    </location>
</feature>
<dbReference type="RefSeq" id="WP_359784288.1">
    <property type="nucleotide sequence ID" value="NZ_JBEYBN010000001.1"/>
</dbReference>
<proteinExistence type="predicted"/>
<evidence type="ECO:0000259" key="2">
    <source>
        <dbReference type="Pfam" id="PF16289"/>
    </source>
</evidence>
<sequence length="494" mass="54958">MIILDTNILRSFKLDSVSSDLLRTIRTTGIESVGVPWVVLEELASHRAVPYQEKHEAAAQAVENFRKATPWQVAALLPPLDLEHFHEHWREQYLEIVDEIPTSEYALREATFREANVVPPCKAVVINERGEKVKTGGRDAAIWLTAVEYARAHPDEKVYFVSKNTKDFGDGTTYPPRMAADLEGLGDRFVHLTSLGEVLQRFTEPAEVDEEAVRAILSNAESLNAVSSEAARLMSMPQGNVWFAEGPTFEAAMAFLSEDLGNGEFETVTTEPVRMLGWAEAPTVAFQSMGELSAYRIGDHVWCAATVRWVLTGPAFLTGSYGVEVVGCGWETRVLASTANSDSRLTILRSQTPRALSTSEFGAFAPPAASLAKRREHARLETLRAAGEAVGYRFALTRLERTLQARNDSPWFVLPPRWNSAHFGEPREDADDSPWFAGARDEHGYPMGFAEPRLDADDTPWYAGPQDNVDNEPRFAEPEEDDDQEQRTDSTDRG</sequence>
<name>A0ABV2XLR6_9ACTN</name>
<evidence type="ECO:0000256" key="1">
    <source>
        <dbReference type="SAM" id="MobiDB-lite"/>
    </source>
</evidence>
<keyword evidence="4" id="KW-1185">Reference proteome</keyword>
<dbReference type="EMBL" id="JBEYBN010000001">
    <property type="protein sequence ID" value="MEU2264947.1"/>
    <property type="molecule type" value="Genomic_DNA"/>
</dbReference>
<organism evidence="3 4">
    <name type="scientific">Streptomyces olindensis</name>
    <dbReference type="NCBI Taxonomy" id="358823"/>
    <lineage>
        <taxon>Bacteria</taxon>
        <taxon>Bacillati</taxon>
        <taxon>Actinomycetota</taxon>
        <taxon>Actinomycetes</taxon>
        <taxon>Kitasatosporales</taxon>
        <taxon>Streptomycetaceae</taxon>
        <taxon>Streptomyces</taxon>
    </lineage>
</organism>
<feature type="domain" description="DUF4935" evidence="2">
    <location>
        <begin position="2"/>
        <end position="168"/>
    </location>
</feature>